<dbReference type="EMBL" id="JAGMVJ010000001">
    <property type="protein sequence ID" value="KAH7094307.1"/>
    <property type="molecule type" value="Genomic_DNA"/>
</dbReference>
<evidence type="ECO:0000313" key="2">
    <source>
        <dbReference type="EMBL" id="KAH7094307.1"/>
    </source>
</evidence>
<dbReference type="PANTHER" id="PTHR24148:SF82">
    <property type="entry name" value="HETEROKARYON INCOMPATIBILITY DOMAIN-CONTAINING PROTEIN"/>
    <property type="match status" value="1"/>
</dbReference>
<dbReference type="OrthoDB" id="3553147at2759"/>
<evidence type="ECO:0000259" key="1">
    <source>
        <dbReference type="Pfam" id="PF06985"/>
    </source>
</evidence>
<reference evidence="2" key="1">
    <citation type="journal article" date="2021" name="Nat. Commun.">
        <title>Genetic determinants of endophytism in the Arabidopsis root mycobiome.</title>
        <authorList>
            <person name="Mesny F."/>
            <person name="Miyauchi S."/>
            <person name="Thiergart T."/>
            <person name="Pickel B."/>
            <person name="Atanasova L."/>
            <person name="Karlsson M."/>
            <person name="Huettel B."/>
            <person name="Barry K.W."/>
            <person name="Haridas S."/>
            <person name="Chen C."/>
            <person name="Bauer D."/>
            <person name="Andreopoulos W."/>
            <person name="Pangilinan J."/>
            <person name="LaButti K."/>
            <person name="Riley R."/>
            <person name="Lipzen A."/>
            <person name="Clum A."/>
            <person name="Drula E."/>
            <person name="Henrissat B."/>
            <person name="Kohler A."/>
            <person name="Grigoriev I.V."/>
            <person name="Martin F.M."/>
            <person name="Hacquard S."/>
        </authorList>
    </citation>
    <scope>NUCLEOTIDE SEQUENCE</scope>
    <source>
        <strain evidence="2">MPI-SDFR-AT-0120</strain>
    </source>
</reference>
<comment type="caution">
    <text evidence="2">The sequence shown here is derived from an EMBL/GenBank/DDBJ whole genome shotgun (WGS) entry which is preliminary data.</text>
</comment>
<name>A0A8K0RFX7_9PLEO</name>
<proteinExistence type="predicted"/>
<dbReference type="InterPro" id="IPR052895">
    <property type="entry name" value="HetReg/Transcr_Mod"/>
</dbReference>
<feature type="domain" description="Heterokaryon incompatibility" evidence="1">
    <location>
        <begin position="44"/>
        <end position="173"/>
    </location>
</feature>
<dbReference type="AlphaFoldDB" id="A0A8K0RFX7"/>
<dbReference type="Proteomes" id="UP000813461">
    <property type="component" value="Unassembled WGS sequence"/>
</dbReference>
<dbReference type="Pfam" id="PF06985">
    <property type="entry name" value="HET"/>
    <property type="match status" value="1"/>
</dbReference>
<accession>A0A8K0RFX7</accession>
<organism evidence="2 3">
    <name type="scientific">Paraphoma chrysanthemicola</name>
    <dbReference type="NCBI Taxonomy" id="798071"/>
    <lineage>
        <taxon>Eukaryota</taxon>
        <taxon>Fungi</taxon>
        <taxon>Dikarya</taxon>
        <taxon>Ascomycota</taxon>
        <taxon>Pezizomycotina</taxon>
        <taxon>Dothideomycetes</taxon>
        <taxon>Pleosporomycetidae</taxon>
        <taxon>Pleosporales</taxon>
        <taxon>Pleosporineae</taxon>
        <taxon>Phaeosphaeriaceae</taxon>
        <taxon>Paraphoma</taxon>
    </lineage>
</organism>
<keyword evidence="3" id="KW-1185">Reference proteome</keyword>
<dbReference type="InterPro" id="IPR010730">
    <property type="entry name" value="HET"/>
</dbReference>
<dbReference type="PANTHER" id="PTHR24148">
    <property type="entry name" value="ANKYRIN REPEAT DOMAIN-CONTAINING PROTEIN 39 HOMOLOG-RELATED"/>
    <property type="match status" value="1"/>
</dbReference>
<protein>
    <submittedName>
        <fullName evidence="2">Heterokaryon incompatibility protein-domain-containing protein</fullName>
    </submittedName>
</protein>
<gene>
    <name evidence="2" type="ORF">FB567DRAFT_509976</name>
</gene>
<sequence>MTQYSHKPLSSRKSIRVLELQPGQPGDTLRGKLIEVPLTENTIFDALSYCWGEPKFDSDFICDGKIYQVTKSLATALNHIRNINEPITVWIDQLSIDQTNVDERNSQVQMMGSIFSMARNVLVWLGLSTEASRYLFDCMRAWRFPTVGMQKLMCAVVELYDRPWFERTWTVQEFVLAKHRQKLICGRQRVPWSHFLSYMRRLDSHTRYREHSLPITTMPLWSRQDLIRRQAYHPDTHLEPEWTTTTGRSYADVQQTCNAFNSMESIQRNKSYRTLSRLLMWTYKRQATDLRDKVFGLLGICEFTNERIHVDYSKTTQRVYSEAMARMILDECEFAFFGFSFHSSRTPSLKDLPSWVPDLSDRSHTLPLVMLKDCKPTRARIKVIREALGSAARQNPIASFSDDFRILSTRGKESGLITHVLYPIPGKPMHENWSRWLEWILPLLRGPWSSREMIVFLLKDYISEASMASALQLRNFHLEIKEDQDEERKDDLKDVTDELRQIFFKGRFSEHHFFATDTFHVGRLIARFEKGPEVGDVLARLFEIDLPFVLRKTGDAYTMISMAHVAGHSYTKRRGDEATSAGVLEENALREYSII</sequence>
<evidence type="ECO:0000313" key="3">
    <source>
        <dbReference type="Proteomes" id="UP000813461"/>
    </source>
</evidence>